<keyword evidence="9" id="KW-0631">Potassium channel</keyword>
<reference evidence="19" key="1">
    <citation type="submission" date="2023-07" db="EMBL/GenBank/DDBJ databases">
        <title>A chromosome-level genome assembly of Lolium multiflorum.</title>
        <authorList>
            <person name="Chen Y."/>
            <person name="Copetti D."/>
            <person name="Kolliker R."/>
            <person name="Studer B."/>
        </authorList>
    </citation>
    <scope>NUCLEOTIDE SEQUENCE</scope>
    <source>
        <strain evidence="19">02402/16</strain>
        <tissue evidence="19">Leaf</tissue>
    </source>
</reference>
<proteinExistence type="inferred from homology"/>
<evidence type="ECO:0000256" key="4">
    <source>
        <dbReference type="ARBA" id="ARBA00022538"/>
    </source>
</evidence>
<evidence type="ECO:0000256" key="13">
    <source>
        <dbReference type="ARBA" id="ARBA00023065"/>
    </source>
</evidence>
<dbReference type="PRINTS" id="PR01333">
    <property type="entry name" value="2POREKCHANEL"/>
</dbReference>
<evidence type="ECO:0000256" key="14">
    <source>
        <dbReference type="ARBA" id="ARBA00023136"/>
    </source>
</evidence>
<dbReference type="InterPro" id="IPR011992">
    <property type="entry name" value="EF-hand-dom_pair"/>
</dbReference>
<keyword evidence="12 17" id="KW-1133">Transmembrane helix</keyword>
<comment type="similarity">
    <text evidence="2">Belongs to the two pore domain potassium channel (TC 1.A.1.7) family.</text>
</comment>
<evidence type="ECO:0000256" key="10">
    <source>
        <dbReference type="ARBA" id="ARBA00022837"/>
    </source>
</evidence>
<keyword evidence="13" id="KW-0406">Ion transport</keyword>
<keyword evidence="14 17" id="KW-0472">Membrane</keyword>
<keyword evidence="3" id="KW-0813">Transport</keyword>
<dbReference type="Gene3D" id="1.10.287.70">
    <property type="match status" value="2"/>
</dbReference>
<evidence type="ECO:0000256" key="5">
    <source>
        <dbReference type="ARBA" id="ARBA00022554"/>
    </source>
</evidence>
<feature type="transmembrane region" description="Helical" evidence="17">
    <location>
        <begin position="125"/>
        <end position="143"/>
    </location>
</feature>
<keyword evidence="4" id="KW-0633">Potassium transport</keyword>
<dbReference type="GO" id="GO:0005886">
    <property type="term" value="C:plasma membrane"/>
    <property type="evidence" value="ECO:0007669"/>
    <property type="project" value="TreeGrafter"/>
</dbReference>
<dbReference type="GO" id="GO:0030007">
    <property type="term" value="P:intracellular potassium ion homeostasis"/>
    <property type="evidence" value="ECO:0007669"/>
    <property type="project" value="UniProtKB-ARBA"/>
</dbReference>
<evidence type="ECO:0000256" key="16">
    <source>
        <dbReference type="SAM" id="MobiDB-lite"/>
    </source>
</evidence>
<dbReference type="EMBL" id="JAUUTY010000004">
    <property type="protein sequence ID" value="KAK1643995.1"/>
    <property type="molecule type" value="Genomic_DNA"/>
</dbReference>
<evidence type="ECO:0000256" key="12">
    <source>
        <dbReference type="ARBA" id="ARBA00022989"/>
    </source>
</evidence>
<evidence type="ECO:0000256" key="3">
    <source>
        <dbReference type="ARBA" id="ARBA00022448"/>
    </source>
</evidence>
<dbReference type="InterPro" id="IPR018247">
    <property type="entry name" value="EF_Hand_1_Ca_BS"/>
</dbReference>
<organism evidence="19 20">
    <name type="scientific">Lolium multiflorum</name>
    <name type="common">Italian ryegrass</name>
    <name type="synonym">Lolium perenne subsp. multiflorum</name>
    <dbReference type="NCBI Taxonomy" id="4521"/>
    <lineage>
        <taxon>Eukaryota</taxon>
        <taxon>Viridiplantae</taxon>
        <taxon>Streptophyta</taxon>
        <taxon>Embryophyta</taxon>
        <taxon>Tracheophyta</taxon>
        <taxon>Spermatophyta</taxon>
        <taxon>Magnoliopsida</taxon>
        <taxon>Liliopsida</taxon>
        <taxon>Poales</taxon>
        <taxon>Poaceae</taxon>
        <taxon>BOP clade</taxon>
        <taxon>Pooideae</taxon>
        <taxon>Poodae</taxon>
        <taxon>Poeae</taxon>
        <taxon>Poeae Chloroplast Group 2 (Poeae type)</taxon>
        <taxon>Loliodinae</taxon>
        <taxon>Loliinae</taxon>
        <taxon>Lolium</taxon>
    </lineage>
</organism>
<evidence type="ECO:0000256" key="15">
    <source>
        <dbReference type="ARBA" id="ARBA00023303"/>
    </source>
</evidence>
<dbReference type="GO" id="GO:0005509">
    <property type="term" value="F:calcium ion binding"/>
    <property type="evidence" value="ECO:0007669"/>
    <property type="project" value="InterPro"/>
</dbReference>
<keyword evidence="15" id="KW-0407">Ion channel</keyword>
<keyword evidence="6 17" id="KW-0812">Transmembrane</keyword>
<dbReference type="GO" id="GO:0030322">
    <property type="term" value="P:stabilization of membrane potential"/>
    <property type="evidence" value="ECO:0007669"/>
    <property type="project" value="TreeGrafter"/>
</dbReference>
<evidence type="ECO:0000313" key="19">
    <source>
        <dbReference type="EMBL" id="KAK1643995.1"/>
    </source>
</evidence>
<dbReference type="AlphaFoldDB" id="A0AAD8S417"/>
<sequence>MSDSNIQRALLADNPNALQRKPSEGAKRFRRCRSAPRSETAEKPRENGSWLPAKELFKEMRPSFRMVGFLLFAYLLVGVVVFYLVMDQISGKRTNRVLDALYFCIVTMTSVGYGDLVPNSDATKLLASAFVFTGMGVIALFVSKAADYLVEKQEVLFYKALHMNMKSGEAKMLRRIEMNKTKYKFYTTALLLVTSIVVGTVFLWKIEKLSLVDSFYCVCATITTLGYGDKSFSSKLGRTFAVFWIITSTIILALFFMYLAEIYTERRQKMLAKWVLTRRMTTMDLEAADLDNDQRVGAAEFVVYKLKELGKINQEDISSFLEEFNKLDVDQSGTLSTYDLTMA</sequence>
<dbReference type="GO" id="GO:0005242">
    <property type="term" value="F:inward rectifier potassium channel activity"/>
    <property type="evidence" value="ECO:0007669"/>
    <property type="project" value="UniProtKB-ARBA"/>
</dbReference>
<dbReference type="SUPFAM" id="SSF81324">
    <property type="entry name" value="Voltage-gated potassium channels"/>
    <property type="match status" value="2"/>
</dbReference>
<dbReference type="SUPFAM" id="SSF47473">
    <property type="entry name" value="EF-hand"/>
    <property type="match status" value="1"/>
</dbReference>
<feature type="transmembrane region" description="Helical" evidence="17">
    <location>
        <begin position="183"/>
        <end position="204"/>
    </location>
</feature>
<feature type="transmembrane region" description="Helical" evidence="17">
    <location>
        <begin position="66"/>
        <end position="85"/>
    </location>
</feature>
<dbReference type="InterPro" id="IPR013099">
    <property type="entry name" value="K_chnl_dom"/>
</dbReference>
<dbReference type="Proteomes" id="UP001231189">
    <property type="component" value="Unassembled WGS sequence"/>
</dbReference>
<evidence type="ECO:0000256" key="7">
    <source>
        <dbReference type="ARBA" id="ARBA00022723"/>
    </source>
</evidence>
<protein>
    <recommendedName>
        <fullName evidence="18">EF-hand domain-containing protein</fullName>
    </recommendedName>
</protein>
<dbReference type="GO" id="GO:0015271">
    <property type="term" value="F:outward rectifier potassium channel activity"/>
    <property type="evidence" value="ECO:0007669"/>
    <property type="project" value="TreeGrafter"/>
</dbReference>
<keyword evidence="8" id="KW-0677">Repeat</keyword>
<keyword evidence="11" id="KW-0630">Potassium</keyword>
<feature type="region of interest" description="Disordered" evidence="16">
    <location>
        <begin position="17"/>
        <end position="46"/>
    </location>
</feature>
<comment type="subcellular location">
    <subcellularLocation>
        <location evidence="1">Vacuole membrane</location>
        <topology evidence="1">Multi-pass membrane protein</topology>
    </subcellularLocation>
</comment>
<evidence type="ECO:0000256" key="9">
    <source>
        <dbReference type="ARBA" id="ARBA00022826"/>
    </source>
</evidence>
<dbReference type="FunFam" id="1.10.287.70:FF:000128">
    <property type="entry name" value="Two-pore potassium channel 1"/>
    <property type="match status" value="1"/>
</dbReference>
<feature type="transmembrane region" description="Helical" evidence="17">
    <location>
        <begin position="97"/>
        <end position="113"/>
    </location>
</feature>
<evidence type="ECO:0000256" key="11">
    <source>
        <dbReference type="ARBA" id="ARBA00022958"/>
    </source>
</evidence>
<dbReference type="Pfam" id="PF07885">
    <property type="entry name" value="Ion_trans_2"/>
    <property type="match status" value="2"/>
</dbReference>
<keyword evidence="5" id="KW-0926">Vacuole</keyword>
<keyword evidence="7" id="KW-0479">Metal-binding</keyword>
<keyword evidence="20" id="KW-1185">Reference proteome</keyword>
<dbReference type="PANTHER" id="PTHR11003">
    <property type="entry name" value="POTASSIUM CHANNEL, SUBFAMILY K"/>
    <property type="match status" value="1"/>
</dbReference>
<dbReference type="FunFam" id="1.10.287.70:FF:000127">
    <property type="entry name" value="Calcium-activated outward-rectifying potassium channel 1"/>
    <property type="match status" value="1"/>
</dbReference>
<dbReference type="GO" id="GO:0009705">
    <property type="term" value="C:plant-type vacuole membrane"/>
    <property type="evidence" value="ECO:0007669"/>
    <property type="project" value="UniProtKB-ARBA"/>
</dbReference>
<gene>
    <name evidence="19" type="ORF">QYE76_061800</name>
</gene>
<dbReference type="GO" id="GO:0022841">
    <property type="term" value="F:potassium ion leak channel activity"/>
    <property type="evidence" value="ECO:0007669"/>
    <property type="project" value="TreeGrafter"/>
</dbReference>
<dbReference type="InterPro" id="IPR002048">
    <property type="entry name" value="EF_hand_dom"/>
</dbReference>
<dbReference type="PROSITE" id="PS50222">
    <property type="entry name" value="EF_HAND_2"/>
    <property type="match status" value="1"/>
</dbReference>
<evidence type="ECO:0000256" key="2">
    <source>
        <dbReference type="ARBA" id="ARBA00010159"/>
    </source>
</evidence>
<evidence type="ECO:0000259" key="18">
    <source>
        <dbReference type="PROSITE" id="PS50222"/>
    </source>
</evidence>
<evidence type="ECO:0000256" key="1">
    <source>
        <dbReference type="ARBA" id="ARBA00004128"/>
    </source>
</evidence>
<dbReference type="InterPro" id="IPR003280">
    <property type="entry name" value="2pore_dom_K_chnl"/>
</dbReference>
<feature type="domain" description="EF-hand" evidence="18">
    <location>
        <begin position="315"/>
        <end position="343"/>
    </location>
</feature>
<evidence type="ECO:0000256" key="17">
    <source>
        <dbReference type="SAM" id="Phobius"/>
    </source>
</evidence>
<evidence type="ECO:0000256" key="6">
    <source>
        <dbReference type="ARBA" id="ARBA00022692"/>
    </source>
</evidence>
<accession>A0AAD8S417</accession>
<dbReference type="PROSITE" id="PS00018">
    <property type="entry name" value="EF_HAND_1"/>
    <property type="match status" value="1"/>
</dbReference>
<evidence type="ECO:0000256" key="8">
    <source>
        <dbReference type="ARBA" id="ARBA00022737"/>
    </source>
</evidence>
<name>A0AAD8S417_LOLMU</name>
<keyword evidence="10" id="KW-0106">Calcium</keyword>
<evidence type="ECO:0000313" key="20">
    <source>
        <dbReference type="Proteomes" id="UP001231189"/>
    </source>
</evidence>
<comment type="caution">
    <text evidence="19">The sequence shown here is derived from an EMBL/GenBank/DDBJ whole genome shotgun (WGS) entry which is preliminary data.</text>
</comment>
<feature type="transmembrane region" description="Helical" evidence="17">
    <location>
        <begin position="241"/>
        <end position="260"/>
    </location>
</feature>
<dbReference type="PANTHER" id="PTHR11003:SF291">
    <property type="entry name" value="IP11374P"/>
    <property type="match status" value="1"/>
</dbReference>